<organism evidence="1 2">
    <name type="scientific">Leptothoe kymatousa TAU-MAC 1615</name>
    <dbReference type="NCBI Taxonomy" id="2364775"/>
    <lineage>
        <taxon>Bacteria</taxon>
        <taxon>Bacillati</taxon>
        <taxon>Cyanobacteriota</taxon>
        <taxon>Cyanophyceae</taxon>
        <taxon>Nodosilineales</taxon>
        <taxon>Cymatolegaceae</taxon>
        <taxon>Leptothoe</taxon>
        <taxon>Leptothoe kymatousa</taxon>
    </lineage>
</organism>
<evidence type="ECO:0000313" key="1">
    <source>
        <dbReference type="EMBL" id="MBT9312257.1"/>
    </source>
</evidence>
<dbReference type="EMBL" id="JADOER010000007">
    <property type="protein sequence ID" value="MBT9312257.1"/>
    <property type="molecule type" value="Genomic_DNA"/>
</dbReference>
<comment type="caution">
    <text evidence="1">The sequence shown here is derived from an EMBL/GenBank/DDBJ whole genome shotgun (WGS) entry which is preliminary data.</text>
</comment>
<gene>
    <name evidence="1" type="ORF">IXB28_08575</name>
</gene>
<dbReference type="Proteomes" id="UP001196661">
    <property type="component" value="Unassembled WGS sequence"/>
</dbReference>
<reference evidence="1 2" key="1">
    <citation type="journal article" date="2021" name="Mar. Drugs">
        <title>Genome Reduction and Secondary Metabolism of the Marine Sponge-Associated Cyanobacterium Leptothoe.</title>
        <authorList>
            <person name="Konstantinou D."/>
            <person name="Popin R.V."/>
            <person name="Fewer D.P."/>
            <person name="Sivonen K."/>
            <person name="Gkelis S."/>
        </authorList>
    </citation>
    <scope>NUCLEOTIDE SEQUENCE [LARGE SCALE GENOMIC DNA]</scope>
    <source>
        <strain evidence="1 2">TAU-MAC 1615</strain>
    </source>
</reference>
<protein>
    <submittedName>
        <fullName evidence="1">Uncharacterized protein</fullName>
    </submittedName>
</protein>
<dbReference type="RefSeq" id="WP_215618159.1">
    <property type="nucleotide sequence ID" value="NZ_JADOER010000007.1"/>
</dbReference>
<proteinExistence type="predicted"/>
<keyword evidence="2" id="KW-1185">Reference proteome</keyword>
<accession>A0ABS5Y355</accession>
<name>A0ABS5Y355_9CYAN</name>
<evidence type="ECO:0000313" key="2">
    <source>
        <dbReference type="Proteomes" id="UP001196661"/>
    </source>
</evidence>
<sequence length="127" mass="14786">MANMLERHIILVKIRHFSKNSSFTDSLSTELPEFIDHNFLVPCENGINQKLLRDLDRILIKILFGNVESILYEKAIQRCEYFEKRAKREIHKVSERVFLQRLKEALIQNGKNYTNKVLGTGVLKGLG</sequence>